<dbReference type="PANTHER" id="PTHR48111">
    <property type="entry name" value="REGULATOR OF RPOS"/>
    <property type="match status" value="1"/>
</dbReference>
<dbReference type="InterPro" id="IPR039420">
    <property type="entry name" value="WalR-like"/>
</dbReference>
<comment type="caution">
    <text evidence="12">The sequence shown here is derived from an EMBL/GenBank/DDBJ whole genome shotgun (WGS) entry which is preliminary data.</text>
</comment>
<dbReference type="InterPro" id="IPR011006">
    <property type="entry name" value="CheY-like_superfamily"/>
</dbReference>
<dbReference type="Pfam" id="PF00072">
    <property type="entry name" value="Response_reg"/>
    <property type="match status" value="1"/>
</dbReference>
<dbReference type="GO" id="GO:0006355">
    <property type="term" value="P:regulation of DNA-templated transcription"/>
    <property type="evidence" value="ECO:0007669"/>
    <property type="project" value="InterPro"/>
</dbReference>
<evidence type="ECO:0000313" key="13">
    <source>
        <dbReference type="Proteomes" id="UP001152467"/>
    </source>
</evidence>
<evidence type="ECO:0000256" key="5">
    <source>
        <dbReference type="ARBA" id="ARBA00023015"/>
    </source>
</evidence>
<evidence type="ECO:0000256" key="7">
    <source>
        <dbReference type="ARBA" id="ARBA00023163"/>
    </source>
</evidence>
<evidence type="ECO:0000256" key="4">
    <source>
        <dbReference type="ARBA" id="ARBA00023012"/>
    </source>
</evidence>
<dbReference type="GO" id="GO:0005829">
    <property type="term" value="C:cytosol"/>
    <property type="evidence" value="ECO:0007669"/>
    <property type="project" value="TreeGrafter"/>
</dbReference>
<dbReference type="InterPro" id="IPR001867">
    <property type="entry name" value="OmpR/PhoB-type_DNA-bd"/>
</dbReference>
<dbReference type="GO" id="GO:0032993">
    <property type="term" value="C:protein-DNA complex"/>
    <property type="evidence" value="ECO:0007669"/>
    <property type="project" value="TreeGrafter"/>
</dbReference>
<dbReference type="Pfam" id="PF00486">
    <property type="entry name" value="Trans_reg_C"/>
    <property type="match status" value="1"/>
</dbReference>
<dbReference type="FunFam" id="3.40.50.2300:FF:000001">
    <property type="entry name" value="DNA-binding response regulator PhoB"/>
    <property type="match status" value="1"/>
</dbReference>
<feature type="DNA-binding region" description="OmpR/PhoB-type" evidence="9">
    <location>
        <begin position="128"/>
        <end position="227"/>
    </location>
</feature>
<keyword evidence="13" id="KW-1185">Reference proteome</keyword>
<dbReference type="Gene3D" id="3.40.50.2300">
    <property type="match status" value="1"/>
</dbReference>
<dbReference type="Gene3D" id="1.10.10.10">
    <property type="entry name" value="Winged helix-like DNA-binding domain superfamily/Winged helix DNA-binding domain"/>
    <property type="match status" value="1"/>
</dbReference>
<dbReference type="PROSITE" id="PS50110">
    <property type="entry name" value="RESPONSE_REGULATORY"/>
    <property type="match status" value="1"/>
</dbReference>
<evidence type="ECO:0000256" key="2">
    <source>
        <dbReference type="ARBA" id="ARBA00022490"/>
    </source>
</evidence>
<dbReference type="InterPro" id="IPR001789">
    <property type="entry name" value="Sig_transdc_resp-reg_receiver"/>
</dbReference>
<dbReference type="PROSITE" id="PS51755">
    <property type="entry name" value="OMPR_PHOB"/>
    <property type="match status" value="1"/>
</dbReference>
<keyword evidence="6 9" id="KW-0238">DNA-binding</keyword>
<keyword evidence="2" id="KW-0963">Cytoplasm</keyword>
<comment type="subcellular location">
    <subcellularLocation>
        <location evidence="1">Cytoplasm</location>
    </subcellularLocation>
</comment>
<dbReference type="PANTHER" id="PTHR48111:SF47">
    <property type="entry name" value="TRANSCRIPTIONAL REGULATORY PROTEIN RSTA"/>
    <property type="match status" value="1"/>
</dbReference>
<sequence>MTKLALVEDDLELAQWIYEYLSAKQYQVVMYHDGQKALDALKNSDVELVILDGMLPTLDGLEVCKQLRQYSNVPILMLTARDEEIDEILGLEMGADDYLTKPVRGRLLETRIKALLRRNTPQLTSPNQSVIQLGALALNQANRKVSLDDKIINLSSNEFDALLLLATKAGQVVTREELTQALRGFEYDGFDRSIDLRISRLRKKLGDSGAEPYKIKTIWGKGYLLVSEVW</sequence>
<dbReference type="AlphaFoldDB" id="A0A9W4VUL8"/>
<evidence type="ECO:0000256" key="3">
    <source>
        <dbReference type="ARBA" id="ARBA00022553"/>
    </source>
</evidence>
<keyword evidence="7" id="KW-0804">Transcription</keyword>
<keyword evidence="4" id="KW-0902">Two-component regulatory system</keyword>
<dbReference type="GO" id="GO:0000976">
    <property type="term" value="F:transcription cis-regulatory region binding"/>
    <property type="evidence" value="ECO:0007669"/>
    <property type="project" value="TreeGrafter"/>
</dbReference>
<dbReference type="EMBL" id="CAMAPC010000001">
    <property type="protein sequence ID" value="CAH9049408.1"/>
    <property type="molecule type" value="Genomic_DNA"/>
</dbReference>
<feature type="modified residue" description="4-aspartylphosphate" evidence="8">
    <location>
        <position position="52"/>
    </location>
</feature>
<dbReference type="Gene3D" id="6.10.250.690">
    <property type="match status" value="1"/>
</dbReference>
<proteinExistence type="predicted"/>
<keyword evidence="5" id="KW-0805">Transcription regulation</keyword>
<evidence type="ECO:0000256" key="6">
    <source>
        <dbReference type="ARBA" id="ARBA00023125"/>
    </source>
</evidence>
<accession>A0A9W4VUL8</accession>
<evidence type="ECO:0000256" key="8">
    <source>
        <dbReference type="PROSITE-ProRule" id="PRU00169"/>
    </source>
</evidence>
<dbReference type="InterPro" id="IPR036388">
    <property type="entry name" value="WH-like_DNA-bd_sf"/>
</dbReference>
<keyword evidence="3 8" id="KW-0597">Phosphoprotein</keyword>
<evidence type="ECO:0000256" key="1">
    <source>
        <dbReference type="ARBA" id="ARBA00004496"/>
    </source>
</evidence>
<organism evidence="12 13">
    <name type="scientific">Pseudoalteromonas holothuriae</name>
    <dbReference type="NCBI Taxonomy" id="2963714"/>
    <lineage>
        <taxon>Bacteria</taxon>
        <taxon>Pseudomonadati</taxon>
        <taxon>Pseudomonadota</taxon>
        <taxon>Gammaproteobacteria</taxon>
        <taxon>Alteromonadales</taxon>
        <taxon>Pseudoalteromonadaceae</taxon>
        <taxon>Pseudoalteromonas</taxon>
    </lineage>
</organism>
<gene>
    <name evidence="12" type="primary">walR_1</name>
    <name evidence="12" type="ORF">PSECIP111854_00041</name>
</gene>
<dbReference type="SUPFAM" id="SSF52172">
    <property type="entry name" value="CheY-like"/>
    <property type="match status" value="1"/>
</dbReference>
<evidence type="ECO:0000313" key="12">
    <source>
        <dbReference type="EMBL" id="CAH9049408.1"/>
    </source>
</evidence>
<feature type="domain" description="Response regulatory" evidence="10">
    <location>
        <begin position="3"/>
        <end position="116"/>
    </location>
</feature>
<dbReference type="GO" id="GO:0000156">
    <property type="term" value="F:phosphorelay response regulator activity"/>
    <property type="evidence" value="ECO:0007669"/>
    <property type="project" value="TreeGrafter"/>
</dbReference>
<evidence type="ECO:0000259" key="10">
    <source>
        <dbReference type="PROSITE" id="PS50110"/>
    </source>
</evidence>
<reference evidence="12" key="1">
    <citation type="submission" date="2022-07" db="EMBL/GenBank/DDBJ databases">
        <authorList>
            <person name="Criscuolo A."/>
        </authorList>
    </citation>
    <scope>NUCLEOTIDE SEQUENCE</scope>
    <source>
        <strain evidence="12">CIP111854</strain>
    </source>
</reference>
<dbReference type="FunFam" id="1.10.10.10:FF:000099">
    <property type="entry name" value="Two-component system response regulator TorR"/>
    <property type="match status" value="1"/>
</dbReference>
<dbReference type="CDD" id="cd00383">
    <property type="entry name" value="trans_reg_C"/>
    <property type="match status" value="1"/>
</dbReference>
<dbReference type="SMART" id="SM00448">
    <property type="entry name" value="REC"/>
    <property type="match status" value="1"/>
</dbReference>
<dbReference type="InterPro" id="IPR016032">
    <property type="entry name" value="Sig_transdc_resp-reg_C-effctor"/>
</dbReference>
<feature type="domain" description="OmpR/PhoB-type" evidence="11">
    <location>
        <begin position="128"/>
        <end position="227"/>
    </location>
</feature>
<dbReference type="SMART" id="SM00862">
    <property type="entry name" value="Trans_reg_C"/>
    <property type="match status" value="1"/>
</dbReference>
<name>A0A9W4VUL8_9GAMM</name>
<dbReference type="Proteomes" id="UP001152467">
    <property type="component" value="Unassembled WGS sequence"/>
</dbReference>
<dbReference type="CDD" id="cd17574">
    <property type="entry name" value="REC_OmpR"/>
    <property type="match status" value="1"/>
</dbReference>
<dbReference type="SUPFAM" id="SSF46894">
    <property type="entry name" value="C-terminal effector domain of the bipartite response regulators"/>
    <property type="match status" value="1"/>
</dbReference>
<evidence type="ECO:0000259" key="11">
    <source>
        <dbReference type="PROSITE" id="PS51755"/>
    </source>
</evidence>
<protein>
    <submittedName>
        <fullName evidence="12">Transcriptional regulatory protein WalR</fullName>
    </submittedName>
</protein>
<evidence type="ECO:0000256" key="9">
    <source>
        <dbReference type="PROSITE-ProRule" id="PRU01091"/>
    </source>
</evidence>